<feature type="region of interest" description="Disordered" evidence="1">
    <location>
        <begin position="44"/>
        <end position="79"/>
    </location>
</feature>
<evidence type="ECO:0000313" key="3">
    <source>
        <dbReference type="Proteomes" id="UP000076925"/>
    </source>
</evidence>
<comment type="caution">
    <text evidence="2">The sequence shown here is derived from an EMBL/GenBank/DDBJ whole genome shotgun (WGS) entry which is preliminary data.</text>
</comment>
<organism evidence="2 3">
    <name type="scientific">Scytonema hofmannii PCC 7110</name>
    <dbReference type="NCBI Taxonomy" id="128403"/>
    <lineage>
        <taxon>Bacteria</taxon>
        <taxon>Bacillati</taxon>
        <taxon>Cyanobacteriota</taxon>
        <taxon>Cyanophyceae</taxon>
        <taxon>Nostocales</taxon>
        <taxon>Scytonemataceae</taxon>
        <taxon>Scytonema</taxon>
    </lineage>
</organism>
<protein>
    <submittedName>
        <fullName evidence="2">Uncharacterized protein</fullName>
    </submittedName>
</protein>
<keyword evidence="3" id="KW-1185">Reference proteome</keyword>
<name>A0A139XC79_9CYAN</name>
<sequence>MSSTNINNNISQKDYFELTPTEHEALAQQAVRDAIARMHKGGIPTVEVDNDGQLHHRHPDGTLTPITINQEDETTEQST</sequence>
<proteinExistence type="predicted"/>
<dbReference type="AlphaFoldDB" id="A0A139XC79"/>
<feature type="compositionally biased region" description="Acidic residues" evidence="1">
    <location>
        <begin position="70"/>
        <end position="79"/>
    </location>
</feature>
<dbReference type="OrthoDB" id="583590at2"/>
<dbReference type="EMBL" id="ANNX02000020">
    <property type="protein sequence ID" value="KYC42304.1"/>
    <property type="molecule type" value="Genomic_DNA"/>
</dbReference>
<accession>A0A139XC79</accession>
<dbReference type="STRING" id="128403.WA1_20230"/>
<evidence type="ECO:0000256" key="1">
    <source>
        <dbReference type="SAM" id="MobiDB-lite"/>
    </source>
</evidence>
<gene>
    <name evidence="2" type="ORF">WA1_20230</name>
</gene>
<evidence type="ECO:0000313" key="2">
    <source>
        <dbReference type="EMBL" id="KYC42304.1"/>
    </source>
</evidence>
<dbReference type="RefSeq" id="WP_017741734.1">
    <property type="nucleotide sequence ID" value="NZ_KQ976354.1"/>
</dbReference>
<dbReference type="Proteomes" id="UP000076925">
    <property type="component" value="Unassembled WGS sequence"/>
</dbReference>
<reference evidence="2 3" key="1">
    <citation type="journal article" date="2013" name="Genome Biol. Evol.">
        <title>Genomes of Stigonematalean cyanobacteria (subsection V) and the evolution of oxygenic photosynthesis from prokaryotes to plastids.</title>
        <authorList>
            <person name="Dagan T."/>
            <person name="Roettger M."/>
            <person name="Stucken K."/>
            <person name="Landan G."/>
            <person name="Koch R."/>
            <person name="Major P."/>
            <person name="Gould S.B."/>
            <person name="Goremykin V.V."/>
            <person name="Rippka R."/>
            <person name="Tandeau de Marsac N."/>
            <person name="Gugger M."/>
            <person name="Lockhart P.J."/>
            <person name="Allen J.F."/>
            <person name="Brune I."/>
            <person name="Maus I."/>
            <person name="Puhler A."/>
            <person name="Martin W.F."/>
        </authorList>
    </citation>
    <scope>NUCLEOTIDE SEQUENCE [LARGE SCALE GENOMIC DNA]</scope>
    <source>
        <strain evidence="2 3">PCC 7110</strain>
    </source>
</reference>